<keyword evidence="1" id="KW-1133">Transmembrane helix</keyword>
<name>A0A0F9IH82_9ZZZZ</name>
<reference evidence="2" key="1">
    <citation type="journal article" date="2015" name="Nature">
        <title>Complex archaea that bridge the gap between prokaryotes and eukaryotes.</title>
        <authorList>
            <person name="Spang A."/>
            <person name="Saw J.H."/>
            <person name="Jorgensen S.L."/>
            <person name="Zaremba-Niedzwiedzka K."/>
            <person name="Martijn J."/>
            <person name="Lind A.E."/>
            <person name="van Eijk R."/>
            <person name="Schleper C."/>
            <person name="Guy L."/>
            <person name="Ettema T.J."/>
        </authorList>
    </citation>
    <scope>NUCLEOTIDE SEQUENCE</scope>
</reference>
<dbReference type="Gene3D" id="2.60.40.10">
    <property type="entry name" value="Immunoglobulins"/>
    <property type="match status" value="1"/>
</dbReference>
<keyword evidence="1" id="KW-0472">Membrane</keyword>
<organism evidence="2">
    <name type="scientific">marine sediment metagenome</name>
    <dbReference type="NCBI Taxonomy" id="412755"/>
    <lineage>
        <taxon>unclassified sequences</taxon>
        <taxon>metagenomes</taxon>
        <taxon>ecological metagenomes</taxon>
    </lineage>
</organism>
<gene>
    <name evidence="2" type="ORF">LCGC14_1580390</name>
</gene>
<sequence>MKKTKLFSMLILSALILGTIGGAIGYQEYLYRWSDDGDGGTHGGCHISSKTKESVLGTIVLTVNETGNLLPGQAFELSVAVLNFTEANLSPYDGRMTIGVPGYLGDNALFTSGLSHQTLNRGESVDTWGTYNASDSDNEFLLFAPMIPGNFDVYAVAISGMNQSNEGAYNLTYVEGSISINVVEVIDTTHPIITVSPTVKTVAHDYTGKSFSWTATDINPDSYRIFLNDTVNVTATTWTSGTPVSYNIPDGLAPGPHIFRIVFEDLLGNSVEHTAMLIVNPESEAAPGPTISGGLLTVIVGTTLAVSTILILSIRKKIRKRDL</sequence>
<comment type="caution">
    <text evidence="2">The sequence shown here is derived from an EMBL/GenBank/DDBJ whole genome shotgun (WGS) entry which is preliminary data.</text>
</comment>
<keyword evidence="1" id="KW-0812">Transmembrane</keyword>
<evidence type="ECO:0000256" key="1">
    <source>
        <dbReference type="SAM" id="Phobius"/>
    </source>
</evidence>
<dbReference type="AlphaFoldDB" id="A0A0F9IH82"/>
<proteinExistence type="predicted"/>
<dbReference type="EMBL" id="LAZR01012430">
    <property type="protein sequence ID" value="KKM26877.1"/>
    <property type="molecule type" value="Genomic_DNA"/>
</dbReference>
<feature type="transmembrane region" description="Helical" evidence="1">
    <location>
        <begin position="291"/>
        <end position="314"/>
    </location>
</feature>
<dbReference type="InterPro" id="IPR013783">
    <property type="entry name" value="Ig-like_fold"/>
</dbReference>
<accession>A0A0F9IH82</accession>
<evidence type="ECO:0000313" key="2">
    <source>
        <dbReference type="EMBL" id="KKM26877.1"/>
    </source>
</evidence>
<protein>
    <submittedName>
        <fullName evidence="2">Uncharacterized protein</fullName>
    </submittedName>
</protein>